<keyword evidence="1" id="KW-1185">Reference proteome</keyword>
<reference evidence="2" key="3">
    <citation type="submission" date="2025-08" db="UniProtKB">
        <authorList>
            <consortium name="RefSeq"/>
        </authorList>
    </citation>
    <scope>IDENTIFICATION</scope>
    <source>
        <strain evidence="2">NI907</strain>
    </source>
</reference>
<name>A0A6P8API4_PYRGI</name>
<proteinExistence type="predicted"/>
<reference evidence="1 2" key="1">
    <citation type="journal article" date="2019" name="Mol. Biol. Evol.">
        <title>Blast fungal genomes show frequent chromosomal changes, gene gains and losses, and effector gene turnover.</title>
        <authorList>
            <person name="Gomez Luciano L.B."/>
            <person name="Jason Tsai I."/>
            <person name="Chuma I."/>
            <person name="Tosa Y."/>
            <person name="Chen Y.H."/>
            <person name="Li J.Y."/>
            <person name="Li M.Y."/>
            <person name="Jade Lu M.Y."/>
            <person name="Nakayashiki H."/>
            <person name="Li W.H."/>
        </authorList>
    </citation>
    <scope>NUCLEOTIDE SEQUENCE [LARGE SCALE GENOMIC DNA]</scope>
    <source>
        <strain evidence="1 2">NI907</strain>
    </source>
</reference>
<evidence type="ECO:0000313" key="1">
    <source>
        <dbReference type="Proteomes" id="UP000515153"/>
    </source>
</evidence>
<sequence>MPYSRGYRSTGPRFPEGGKEPQRVFYRGHHHVEAHCNHVRTLFTKYCPKKYWAVAALFNNDALAMLLNTQINLQEVDTPGPVIGRVMWDATKTYLISLFIEQGIATLEIHFWCDAIPGDNCNIDLGAYEFLVGDLIAMVIYKFESQGQGA</sequence>
<evidence type="ECO:0000313" key="2">
    <source>
        <dbReference type="RefSeq" id="XP_030976803.1"/>
    </source>
</evidence>
<protein>
    <submittedName>
        <fullName evidence="2">Uncharacterized protein</fullName>
    </submittedName>
</protein>
<dbReference type="AlphaFoldDB" id="A0A6P8API4"/>
<organism evidence="1 2">
    <name type="scientific">Pyricularia grisea</name>
    <name type="common">Crabgrass-specific blast fungus</name>
    <name type="synonym">Magnaporthe grisea</name>
    <dbReference type="NCBI Taxonomy" id="148305"/>
    <lineage>
        <taxon>Eukaryota</taxon>
        <taxon>Fungi</taxon>
        <taxon>Dikarya</taxon>
        <taxon>Ascomycota</taxon>
        <taxon>Pezizomycotina</taxon>
        <taxon>Sordariomycetes</taxon>
        <taxon>Sordariomycetidae</taxon>
        <taxon>Magnaporthales</taxon>
        <taxon>Pyriculariaceae</taxon>
        <taxon>Pyricularia</taxon>
    </lineage>
</organism>
<accession>A0A6P8API4</accession>
<dbReference type="Proteomes" id="UP000515153">
    <property type="component" value="Chromosome VI"/>
</dbReference>
<gene>
    <name evidence="2" type="ORF">PgNI_11224</name>
</gene>
<reference evidence="2" key="2">
    <citation type="submission" date="2019-10" db="EMBL/GenBank/DDBJ databases">
        <authorList>
            <consortium name="NCBI Genome Project"/>
        </authorList>
    </citation>
    <scope>NUCLEOTIDE SEQUENCE</scope>
    <source>
        <strain evidence="2">NI907</strain>
    </source>
</reference>
<dbReference type="GeneID" id="41966100"/>
<dbReference type="RefSeq" id="XP_030976803.1">
    <property type="nucleotide sequence ID" value="XM_031131195.1"/>
</dbReference>
<dbReference type="KEGG" id="pgri:PgNI_11224"/>